<dbReference type="PANTHER" id="PTHR46203:SF1">
    <property type="entry name" value="MITOCHONDRIAL TRANSLATION RELEASE FACTOR IN RESCUE"/>
    <property type="match status" value="1"/>
</dbReference>
<gene>
    <name evidence="7" type="ORF">BpHYR1_003298</name>
</gene>
<feature type="domain" description="Prokaryotic-type class I peptide chain release factors" evidence="6">
    <location>
        <begin position="42"/>
        <end position="143"/>
    </location>
</feature>
<evidence type="ECO:0000256" key="1">
    <source>
        <dbReference type="ARBA" id="ARBA00004173"/>
    </source>
</evidence>
<evidence type="ECO:0000256" key="2">
    <source>
        <dbReference type="ARBA" id="ARBA00010835"/>
    </source>
</evidence>
<reference evidence="7 8" key="1">
    <citation type="journal article" date="2018" name="Sci. Rep.">
        <title>Genomic signatures of local adaptation to the degree of environmental predictability in rotifers.</title>
        <authorList>
            <person name="Franch-Gras L."/>
            <person name="Hahn C."/>
            <person name="Garcia-Roger E.M."/>
            <person name="Carmona M.J."/>
            <person name="Serra M."/>
            <person name="Gomez A."/>
        </authorList>
    </citation>
    <scope>NUCLEOTIDE SEQUENCE [LARGE SCALE GENOMIC DNA]</scope>
    <source>
        <strain evidence="7">HYR1</strain>
    </source>
</reference>
<evidence type="ECO:0000313" key="7">
    <source>
        <dbReference type="EMBL" id="RNA41740.1"/>
    </source>
</evidence>
<dbReference type="STRING" id="10195.A0A3M7T1N4"/>
<dbReference type="GO" id="GO:0003747">
    <property type="term" value="F:translation release factor activity"/>
    <property type="evidence" value="ECO:0007669"/>
    <property type="project" value="InterPro"/>
</dbReference>
<dbReference type="Proteomes" id="UP000276133">
    <property type="component" value="Unassembled WGS sequence"/>
</dbReference>
<keyword evidence="4" id="KW-0496">Mitochondrion</keyword>
<dbReference type="Pfam" id="PF00472">
    <property type="entry name" value="RF-1"/>
    <property type="match status" value="1"/>
</dbReference>
<dbReference type="InterPro" id="IPR045853">
    <property type="entry name" value="Pep_chain_release_fac_I_sf"/>
</dbReference>
<name>A0A3M7T1N4_BRAPC</name>
<protein>
    <submittedName>
        <fullName evidence="7">Putative peptide chain release factor C12orf65 mitochondrial</fullName>
    </submittedName>
</protein>
<comment type="similarity">
    <text evidence="2">Belongs to the prokaryotic/mitochondrial release factor family.</text>
</comment>
<dbReference type="OrthoDB" id="277888at2759"/>
<evidence type="ECO:0000313" key="8">
    <source>
        <dbReference type="Proteomes" id="UP000276133"/>
    </source>
</evidence>
<accession>A0A3M7T1N4</accession>
<dbReference type="Gene3D" id="3.30.160.20">
    <property type="match status" value="1"/>
</dbReference>
<dbReference type="GO" id="GO:0005739">
    <property type="term" value="C:mitochondrion"/>
    <property type="evidence" value="ECO:0007669"/>
    <property type="project" value="UniProtKB-SubCell"/>
</dbReference>
<evidence type="ECO:0000259" key="6">
    <source>
        <dbReference type="Pfam" id="PF00472"/>
    </source>
</evidence>
<proteinExistence type="inferred from homology"/>
<dbReference type="SUPFAM" id="SSF75620">
    <property type="entry name" value="Release factor"/>
    <property type="match status" value="1"/>
</dbReference>
<keyword evidence="8" id="KW-1185">Reference proteome</keyword>
<comment type="subcellular location">
    <subcellularLocation>
        <location evidence="1">Mitochondrion</location>
    </subcellularLocation>
</comment>
<organism evidence="7 8">
    <name type="scientific">Brachionus plicatilis</name>
    <name type="common">Marine rotifer</name>
    <name type="synonym">Brachionus muelleri</name>
    <dbReference type="NCBI Taxonomy" id="10195"/>
    <lineage>
        <taxon>Eukaryota</taxon>
        <taxon>Metazoa</taxon>
        <taxon>Spiralia</taxon>
        <taxon>Gnathifera</taxon>
        <taxon>Rotifera</taxon>
        <taxon>Eurotatoria</taxon>
        <taxon>Monogononta</taxon>
        <taxon>Pseudotrocha</taxon>
        <taxon>Ploima</taxon>
        <taxon>Brachionidae</taxon>
        <taxon>Brachionus</taxon>
    </lineage>
</organism>
<dbReference type="PANTHER" id="PTHR46203">
    <property type="entry name" value="PROBABLE PEPTIDE CHAIN RELEASE FACTOR C12ORF65"/>
    <property type="match status" value="1"/>
</dbReference>
<keyword evidence="3" id="KW-0809">Transit peptide</keyword>
<evidence type="ECO:0000256" key="5">
    <source>
        <dbReference type="SAM" id="Coils"/>
    </source>
</evidence>
<comment type="caution">
    <text evidence="7">The sequence shown here is derived from an EMBL/GenBank/DDBJ whole genome shotgun (WGS) entry which is preliminary data.</text>
</comment>
<dbReference type="AlphaFoldDB" id="A0A3M7T1N4"/>
<evidence type="ECO:0000256" key="3">
    <source>
        <dbReference type="ARBA" id="ARBA00022946"/>
    </source>
</evidence>
<keyword evidence="5" id="KW-0175">Coiled coil</keyword>
<dbReference type="EMBL" id="REGN01000469">
    <property type="protein sequence ID" value="RNA41740.1"/>
    <property type="molecule type" value="Genomic_DNA"/>
</dbReference>
<dbReference type="InterPro" id="IPR000352">
    <property type="entry name" value="Pep_chain_release_fac_I"/>
</dbReference>
<dbReference type="InterPro" id="IPR052405">
    <property type="entry name" value="Mito_Transl_Release_Factor"/>
</dbReference>
<feature type="coiled-coil region" evidence="5">
    <location>
        <begin position="119"/>
        <end position="146"/>
    </location>
</feature>
<evidence type="ECO:0000256" key="4">
    <source>
        <dbReference type="ARBA" id="ARBA00023128"/>
    </source>
</evidence>
<sequence>MLRLFATELKQVCNVQNFVIKLIKTPIIFQKRYLKEPPYPALNEGEIREIFAKGSGPGGQKLNKATNRCQLKHIPTGIIVTSHHTRSLEENRKIARKLLQQKLDLYFNKESSYLSQLAKLKQEEKLVKTKRSVENLKRKKKFKEEEGLE</sequence>